<sequence>MPKSAEAVAIRRERLAMLQNSAAPDDRALKNREIHNSLALPQYPDWKIG</sequence>
<proteinExistence type="predicted"/>
<keyword evidence="2" id="KW-1185">Reference proteome</keyword>
<comment type="caution">
    <text evidence="1">The sequence shown here is derived from an EMBL/GenBank/DDBJ whole genome shotgun (WGS) entry which is preliminary data.</text>
</comment>
<protein>
    <submittedName>
        <fullName evidence="1">Uncharacterized protein</fullName>
    </submittedName>
</protein>
<dbReference type="Proteomes" id="UP001597124">
    <property type="component" value="Unassembled WGS sequence"/>
</dbReference>
<accession>A0ABW3C5K2</accession>
<dbReference type="RefSeq" id="WP_381490787.1">
    <property type="nucleotide sequence ID" value="NZ_JBHTIK010000005.1"/>
</dbReference>
<gene>
    <name evidence="1" type="ORF">ACFQ00_11780</name>
</gene>
<evidence type="ECO:0000313" key="2">
    <source>
        <dbReference type="Proteomes" id="UP001597124"/>
    </source>
</evidence>
<organism evidence="1 2">
    <name type="scientific">Sphingosinicella xenopeptidilytica</name>
    <dbReference type="NCBI Taxonomy" id="364098"/>
    <lineage>
        <taxon>Bacteria</taxon>
        <taxon>Pseudomonadati</taxon>
        <taxon>Pseudomonadota</taxon>
        <taxon>Alphaproteobacteria</taxon>
        <taxon>Sphingomonadales</taxon>
        <taxon>Sphingosinicellaceae</taxon>
        <taxon>Sphingosinicella</taxon>
    </lineage>
</organism>
<evidence type="ECO:0000313" key="1">
    <source>
        <dbReference type="EMBL" id="MFD0849007.1"/>
    </source>
</evidence>
<name>A0ABW3C5K2_SPHXN</name>
<dbReference type="EMBL" id="JBHTIK010000005">
    <property type="protein sequence ID" value="MFD0849007.1"/>
    <property type="molecule type" value="Genomic_DNA"/>
</dbReference>
<reference evidence="2" key="1">
    <citation type="journal article" date="2019" name="Int. J. Syst. Evol. Microbiol.">
        <title>The Global Catalogue of Microorganisms (GCM) 10K type strain sequencing project: providing services to taxonomists for standard genome sequencing and annotation.</title>
        <authorList>
            <consortium name="The Broad Institute Genomics Platform"/>
            <consortium name="The Broad Institute Genome Sequencing Center for Infectious Disease"/>
            <person name="Wu L."/>
            <person name="Ma J."/>
        </authorList>
    </citation>
    <scope>NUCLEOTIDE SEQUENCE [LARGE SCALE GENOMIC DNA]</scope>
    <source>
        <strain evidence="2">CCUG 52537</strain>
    </source>
</reference>